<sequence length="94" mass="11471">MATLVRRAYKTLLFLVILLYSAKYVHTYPIPMPDDQLEFWYRMSGRLNIRNPEDLWIPTMWVCQLVTTIVVHVLIIRLWRICARRFWKDTPHEH</sequence>
<gene>
    <name evidence="2" type="ORF">PTE30175_01626</name>
</gene>
<dbReference type="Proteomes" id="UP000414233">
    <property type="component" value="Unassembled WGS sequence"/>
</dbReference>
<accession>A0A5E4U2P1</accession>
<dbReference type="EMBL" id="CABPRZ010000005">
    <property type="protein sequence ID" value="VVD92389.1"/>
    <property type="molecule type" value="Genomic_DNA"/>
</dbReference>
<proteinExistence type="predicted"/>
<dbReference type="OrthoDB" id="9102192at2"/>
<keyword evidence="3" id="KW-1185">Reference proteome</keyword>
<protein>
    <submittedName>
        <fullName evidence="2">Uncharacterized protein</fullName>
    </submittedName>
</protein>
<evidence type="ECO:0000313" key="3">
    <source>
        <dbReference type="Proteomes" id="UP000414233"/>
    </source>
</evidence>
<keyword evidence="1" id="KW-1133">Transmembrane helix</keyword>
<organism evidence="2 3">
    <name type="scientific">Pandoraea terrae</name>
    <dbReference type="NCBI Taxonomy" id="1537710"/>
    <lineage>
        <taxon>Bacteria</taxon>
        <taxon>Pseudomonadati</taxon>
        <taxon>Pseudomonadota</taxon>
        <taxon>Betaproteobacteria</taxon>
        <taxon>Burkholderiales</taxon>
        <taxon>Burkholderiaceae</taxon>
        <taxon>Pandoraea</taxon>
    </lineage>
</organism>
<evidence type="ECO:0000313" key="2">
    <source>
        <dbReference type="EMBL" id="VVD92389.1"/>
    </source>
</evidence>
<dbReference type="RefSeq" id="WP_150696557.1">
    <property type="nucleotide sequence ID" value="NZ_CABPRZ010000005.1"/>
</dbReference>
<name>A0A5E4U2P1_9BURK</name>
<evidence type="ECO:0000256" key="1">
    <source>
        <dbReference type="SAM" id="Phobius"/>
    </source>
</evidence>
<keyword evidence="1" id="KW-0472">Membrane</keyword>
<keyword evidence="1" id="KW-0812">Transmembrane</keyword>
<feature type="transmembrane region" description="Helical" evidence="1">
    <location>
        <begin position="55"/>
        <end position="79"/>
    </location>
</feature>
<dbReference type="AlphaFoldDB" id="A0A5E4U2P1"/>
<reference evidence="2 3" key="1">
    <citation type="submission" date="2019-08" db="EMBL/GenBank/DDBJ databases">
        <authorList>
            <person name="Peeters C."/>
        </authorList>
    </citation>
    <scope>NUCLEOTIDE SEQUENCE [LARGE SCALE GENOMIC DNA]</scope>
    <source>
        <strain evidence="2 3">LMG 30175</strain>
    </source>
</reference>